<dbReference type="Proteomes" id="UP000809789">
    <property type="component" value="Unassembled WGS sequence"/>
</dbReference>
<dbReference type="GO" id="GO:0016491">
    <property type="term" value="F:oxidoreductase activity"/>
    <property type="evidence" value="ECO:0007669"/>
    <property type="project" value="InterPro"/>
</dbReference>
<comment type="caution">
    <text evidence="2">The sequence shown here is derived from an EMBL/GenBank/DDBJ whole genome shotgun (WGS) entry which is preliminary data.</text>
</comment>
<dbReference type="PANTHER" id="PTHR13887">
    <property type="entry name" value="GLUTATHIONE S-TRANSFERASE KAPPA"/>
    <property type="match status" value="1"/>
</dbReference>
<dbReference type="EMBL" id="JAESVG020000002">
    <property type="protein sequence ID" value="KAG8629864.1"/>
    <property type="molecule type" value="Genomic_DNA"/>
</dbReference>
<name>A0A8K0PLF0_9PEZI</name>
<dbReference type="SUPFAM" id="SSF52833">
    <property type="entry name" value="Thioredoxin-like"/>
    <property type="match status" value="1"/>
</dbReference>
<accession>A0A8K0PLF0</accession>
<keyword evidence="3" id="KW-1185">Reference proteome</keyword>
<dbReference type="AlphaFoldDB" id="A0A8K0PLF0"/>
<dbReference type="PANTHER" id="PTHR13887:SF52">
    <property type="entry name" value="DSBA-LIKE THIOREDOXIN DOMAIN-CONTAINING PROTEIN"/>
    <property type="match status" value="1"/>
</dbReference>
<protein>
    <recommendedName>
        <fullName evidence="1">DSBA-like thioredoxin domain-containing protein</fullName>
    </recommendedName>
</protein>
<reference evidence="2" key="1">
    <citation type="submission" date="2021-07" db="EMBL/GenBank/DDBJ databases">
        <title>Elsinoe batatas strain:CRI-CJ2 Genome sequencing and assembly.</title>
        <authorList>
            <person name="Huang L."/>
        </authorList>
    </citation>
    <scope>NUCLEOTIDE SEQUENCE</scope>
    <source>
        <strain evidence="2">CRI-CJ2</strain>
    </source>
</reference>
<dbReference type="OrthoDB" id="1930760at2759"/>
<evidence type="ECO:0000259" key="1">
    <source>
        <dbReference type="Pfam" id="PF01323"/>
    </source>
</evidence>
<dbReference type="InterPro" id="IPR036249">
    <property type="entry name" value="Thioredoxin-like_sf"/>
</dbReference>
<organism evidence="2 3">
    <name type="scientific">Elsinoe batatas</name>
    <dbReference type="NCBI Taxonomy" id="2601811"/>
    <lineage>
        <taxon>Eukaryota</taxon>
        <taxon>Fungi</taxon>
        <taxon>Dikarya</taxon>
        <taxon>Ascomycota</taxon>
        <taxon>Pezizomycotina</taxon>
        <taxon>Dothideomycetes</taxon>
        <taxon>Dothideomycetidae</taxon>
        <taxon>Myriangiales</taxon>
        <taxon>Elsinoaceae</taxon>
        <taxon>Elsinoe</taxon>
    </lineage>
</organism>
<feature type="domain" description="DSBA-like thioredoxin" evidence="1">
    <location>
        <begin position="31"/>
        <end position="241"/>
    </location>
</feature>
<dbReference type="Pfam" id="PF01323">
    <property type="entry name" value="DSBA"/>
    <property type="match status" value="1"/>
</dbReference>
<gene>
    <name evidence="2" type="ORF">KVT40_001483</name>
</gene>
<evidence type="ECO:0000313" key="2">
    <source>
        <dbReference type="EMBL" id="KAG8629864.1"/>
    </source>
</evidence>
<dbReference type="Gene3D" id="3.40.30.10">
    <property type="entry name" value="Glutaredoxin"/>
    <property type="match status" value="1"/>
</dbReference>
<dbReference type="InterPro" id="IPR001853">
    <property type="entry name" value="DSBA-like_thioredoxin_dom"/>
</dbReference>
<sequence>MNICQRPTYQHIHSAARQLGSPAAMVVQVPVSFTLDTVCPWTYIAKRRLGKALFKVREENPDAEITVQYFPYQLYPDASQEGEDKVAWYQKSRYGDTEEKMKMYTTLMSAYGIAEEIDFKFGGTMANTIQAHRVIHHFQEKKGPDVADKIVNALYRRFFEEERHPTSKETLLAATVEAGIPEAEAKSFIDDQDEELMDVKMLIREQAGNGIDSVPYIVIEGKRRDFTLVGAKEVDEYVKTLNQCIKESR</sequence>
<evidence type="ECO:0000313" key="3">
    <source>
        <dbReference type="Proteomes" id="UP000809789"/>
    </source>
</evidence>
<proteinExistence type="predicted"/>